<reference evidence="1" key="1">
    <citation type="journal article" date="2014" name="Front. Microbiol.">
        <title>High frequency of phylogenetically diverse reductive dehalogenase-homologous genes in deep subseafloor sedimentary metagenomes.</title>
        <authorList>
            <person name="Kawai M."/>
            <person name="Futagami T."/>
            <person name="Toyoda A."/>
            <person name="Takaki Y."/>
            <person name="Nishi S."/>
            <person name="Hori S."/>
            <person name="Arai W."/>
            <person name="Tsubouchi T."/>
            <person name="Morono Y."/>
            <person name="Uchiyama I."/>
            <person name="Ito T."/>
            <person name="Fujiyama A."/>
            <person name="Inagaki F."/>
            <person name="Takami H."/>
        </authorList>
    </citation>
    <scope>NUCLEOTIDE SEQUENCE</scope>
    <source>
        <strain evidence="1">Expedition CK06-06</strain>
    </source>
</reference>
<protein>
    <submittedName>
        <fullName evidence="1">Uncharacterized protein</fullName>
    </submittedName>
</protein>
<sequence length="71" mass="8608">MYRINNDTQIKTNKIMKKYLNVRVQRNNMQWNDNPLKLSEAHFLSQLAQENHKLVVTCDECTKERYKYLFG</sequence>
<comment type="caution">
    <text evidence="1">The sequence shown here is derived from an EMBL/GenBank/DDBJ whole genome shotgun (WGS) entry which is preliminary data.</text>
</comment>
<dbReference type="EMBL" id="BART01014509">
    <property type="protein sequence ID" value="GAG88883.1"/>
    <property type="molecule type" value="Genomic_DNA"/>
</dbReference>
<gene>
    <name evidence="1" type="ORF">S01H4_28883</name>
</gene>
<proteinExistence type="predicted"/>
<accession>X1BXH4</accession>
<organism evidence="1">
    <name type="scientific">marine sediment metagenome</name>
    <dbReference type="NCBI Taxonomy" id="412755"/>
    <lineage>
        <taxon>unclassified sequences</taxon>
        <taxon>metagenomes</taxon>
        <taxon>ecological metagenomes</taxon>
    </lineage>
</organism>
<name>X1BXH4_9ZZZZ</name>
<dbReference type="AlphaFoldDB" id="X1BXH4"/>
<evidence type="ECO:0000313" key="1">
    <source>
        <dbReference type="EMBL" id="GAG88883.1"/>
    </source>
</evidence>